<evidence type="ECO:0000256" key="1">
    <source>
        <dbReference type="SAM" id="MobiDB-lite"/>
    </source>
</evidence>
<dbReference type="EMBL" id="AC026815">
    <property type="protein sequence ID" value="AAG21910.1"/>
    <property type="molecule type" value="Genomic_DNA"/>
</dbReference>
<organism evidence="2 3">
    <name type="scientific">Oryza sativa subsp. japonica</name>
    <name type="common">Rice</name>
    <dbReference type="NCBI Taxonomy" id="39947"/>
    <lineage>
        <taxon>Eukaryota</taxon>
        <taxon>Viridiplantae</taxon>
        <taxon>Streptophyta</taxon>
        <taxon>Embryophyta</taxon>
        <taxon>Tracheophyta</taxon>
        <taxon>Spermatophyta</taxon>
        <taxon>Magnoliopsida</taxon>
        <taxon>Liliopsida</taxon>
        <taxon>Poales</taxon>
        <taxon>Poaceae</taxon>
        <taxon>BOP clade</taxon>
        <taxon>Oryzoideae</taxon>
        <taxon>Oryzeae</taxon>
        <taxon>Oryzinae</taxon>
        <taxon>Oryza</taxon>
        <taxon>Oryza sativa</taxon>
    </lineage>
</organism>
<proteinExistence type="predicted"/>
<dbReference type="AlphaFoldDB" id="Q9FWL3"/>
<accession>Q9FWL3</accession>
<dbReference type="Proteomes" id="UP000000763">
    <property type="component" value="Chromosome 10"/>
</dbReference>
<evidence type="ECO:0000313" key="2">
    <source>
        <dbReference type="EMBL" id="AAG21910.1"/>
    </source>
</evidence>
<gene>
    <name evidence="2" type="primary">OSJNBa0079L16.10</name>
</gene>
<evidence type="ECO:0000313" key="3">
    <source>
        <dbReference type="Proteomes" id="UP000000763"/>
    </source>
</evidence>
<reference evidence="3" key="1">
    <citation type="journal article" date="2005" name="Nature">
        <title>The map-based sequence of the rice genome.</title>
        <authorList>
            <consortium name="International rice genome sequencing project (IRGSP)"/>
            <person name="Matsumoto T."/>
            <person name="Wu J."/>
            <person name="Kanamori H."/>
            <person name="Katayose Y."/>
            <person name="Fujisawa M."/>
            <person name="Namiki N."/>
            <person name="Mizuno H."/>
            <person name="Yamamoto K."/>
            <person name="Antonio B.A."/>
            <person name="Baba T."/>
            <person name="Sakata K."/>
            <person name="Nagamura Y."/>
            <person name="Aoki H."/>
            <person name="Arikawa K."/>
            <person name="Arita K."/>
            <person name="Bito T."/>
            <person name="Chiden Y."/>
            <person name="Fujitsuka N."/>
            <person name="Fukunaka R."/>
            <person name="Hamada M."/>
            <person name="Harada C."/>
            <person name="Hayashi A."/>
            <person name="Hijishita S."/>
            <person name="Honda M."/>
            <person name="Hosokawa S."/>
            <person name="Ichikawa Y."/>
            <person name="Idonuma A."/>
            <person name="Iijima M."/>
            <person name="Ikeda M."/>
            <person name="Ikeno M."/>
            <person name="Ito K."/>
            <person name="Ito S."/>
            <person name="Ito T."/>
            <person name="Ito Y."/>
            <person name="Ito Y."/>
            <person name="Iwabuchi A."/>
            <person name="Kamiya K."/>
            <person name="Karasawa W."/>
            <person name="Kurita K."/>
            <person name="Katagiri S."/>
            <person name="Kikuta A."/>
            <person name="Kobayashi H."/>
            <person name="Kobayashi N."/>
            <person name="Machita K."/>
            <person name="Maehara T."/>
            <person name="Masukawa M."/>
            <person name="Mizubayashi T."/>
            <person name="Mukai Y."/>
            <person name="Nagasaki H."/>
            <person name="Nagata Y."/>
            <person name="Naito S."/>
            <person name="Nakashima M."/>
            <person name="Nakama Y."/>
            <person name="Nakamichi Y."/>
            <person name="Nakamura M."/>
            <person name="Meguro A."/>
            <person name="Negishi M."/>
            <person name="Ohta I."/>
            <person name="Ohta T."/>
            <person name="Okamoto M."/>
            <person name="Ono N."/>
            <person name="Saji S."/>
            <person name="Sakaguchi M."/>
            <person name="Sakai K."/>
            <person name="Shibata M."/>
            <person name="Shimokawa T."/>
            <person name="Song J."/>
            <person name="Takazaki Y."/>
            <person name="Terasawa K."/>
            <person name="Tsugane M."/>
            <person name="Tsuji K."/>
            <person name="Ueda S."/>
            <person name="Waki K."/>
            <person name="Yamagata H."/>
            <person name="Yamamoto M."/>
            <person name="Yamamoto S."/>
            <person name="Yamane H."/>
            <person name="Yoshiki S."/>
            <person name="Yoshihara R."/>
            <person name="Yukawa K."/>
            <person name="Zhong H."/>
            <person name="Yano M."/>
            <person name="Yuan Q."/>
            <person name="Ouyang S."/>
            <person name="Liu J."/>
            <person name="Jones K.M."/>
            <person name="Gansberger K."/>
            <person name="Moffat K."/>
            <person name="Hill J."/>
            <person name="Bera J."/>
            <person name="Fadrosh D."/>
            <person name="Jin S."/>
            <person name="Johri S."/>
            <person name="Kim M."/>
            <person name="Overton L."/>
            <person name="Reardon M."/>
            <person name="Tsitrin T."/>
            <person name="Vuong H."/>
            <person name="Weaver B."/>
            <person name="Ciecko A."/>
            <person name="Tallon L."/>
            <person name="Jackson J."/>
            <person name="Pai G."/>
            <person name="Aken S.V."/>
            <person name="Utterback T."/>
            <person name="Reidmuller S."/>
            <person name="Feldblyum T."/>
            <person name="Hsiao J."/>
            <person name="Zismann V."/>
            <person name="Iobst S."/>
            <person name="de Vazeille A.R."/>
            <person name="Buell C.R."/>
            <person name="Ying K."/>
            <person name="Li Y."/>
            <person name="Lu T."/>
            <person name="Huang Y."/>
            <person name="Zhao Q."/>
            <person name="Feng Q."/>
            <person name="Zhang L."/>
            <person name="Zhu J."/>
            <person name="Weng Q."/>
            <person name="Mu J."/>
            <person name="Lu Y."/>
            <person name="Fan D."/>
            <person name="Liu Y."/>
            <person name="Guan J."/>
            <person name="Zhang Y."/>
            <person name="Yu S."/>
            <person name="Liu X."/>
            <person name="Zhang Y."/>
            <person name="Hong G."/>
            <person name="Han B."/>
            <person name="Choisne N."/>
            <person name="Demange N."/>
            <person name="Orjeda G."/>
            <person name="Samain S."/>
            <person name="Cattolico L."/>
            <person name="Pelletier E."/>
            <person name="Couloux A."/>
            <person name="Segurens B."/>
            <person name="Wincker P."/>
            <person name="D'Hont A."/>
            <person name="Scarpelli C."/>
            <person name="Weissenbach J."/>
            <person name="Salanoubat M."/>
            <person name="Quetier F."/>
            <person name="Yu Y."/>
            <person name="Kim H.R."/>
            <person name="Rambo T."/>
            <person name="Currie J."/>
            <person name="Collura K."/>
            <person name="Luo M."/>
            <person name="Yang T."/>
            <person name="Ammiraju J.S.S."/>
            <person name="Engler F."/>
            <person name="Soderlund C."/>
            <person name="Wing R.A."/>
            <person name="Palmer L.E."/>
            <person name="de la Bastide M."/>
            <person name="Spiegel L."/>
            <person name="Nascimento L."/>
            <person name="Zutavern T."/>
            <person name="O'Shaughnessy A."/>
            <person name="Dike S."/>
            <person name="Dedhia N."/>
            <person name="Preston R."/>
            <person name="Balija V."/>
            <person name="McCombie W.R."/>
            <person name="Chow T."/>
            <person name="Chen H."/>
            <person name="Chung M."/>
            <person name="Chen C."/>
            <person name="Shaw J."/>
            <person name="Wu H."/>
            <person name="Hsiao K."/>
            <person name="Chao Y."/>
            <person name="Chu M."/>
            <person name="Cheng C."/>
            <person name="Hour A."/>
            <person name="Lee P."/>
            <person name="Lin S."/>
            <person name="Lin Y."/>
            <person name="Liou J."/>
            <person name="Liu S."/>
            <person name="Hsing Y."/>
            <person name="Raghuvanshi S."/>
            <person name="Mohanty A."/>
            <person name="Bharti A.K."/>
            <person name="Gaur A."/>
            <person name="Gupta V."/>
            <person name="Kumar D."/>
            <person name="Ravi V."/>
            <person name="Vij S."/>
            <person name="Kapur A."/>
            <person name="Khurana P."/>
            <person name="Khurana P."/>
            <person name="Khurana J.P."/>
            <person name="Tyagi A.K."/>
            <person name="Gaikwad K."/>
            <person name="Singh A."/>
            <person name="Dalal V."/>
            <person name="Srivastava S."/>
            <person name="Dixit A."/>
            <person name="Pal A.K."/>
            <person name="Ghazi I.A."/>
            <person name="Yadav M."/>
            <person name="Pandit A."/>
            <person name="Bhargava A."/>
            <person name="Sureshbabu K."/>
            <person name="Batra K."/>
            <person name="Sharma T.R."/>
            <person name="Mohapatra T."/>
            <person name="Singh N.K."/>
            <person name="Messing J."/>
            <person name="Nelson A.B."/>
            <person name="Fuks G."/>
            <person name="Kavchok S."/>
            <person name="Keizer G."/>
            <person name="Linton E."/>
            <person name="Llaca V."/>
            <person name="Song R."/>
            <person name="Tanyolac B."/>
            <person name="Young S."/>
            <person name="Ho-Il K."/>
            <person name="Hahn J.H."/>
            <person name="Sangsakoo G."/>
            <person name="Vanavichit A."/>
            <person name="de Mattos Luiz.A.T."/>
            <person name="Zimmer P.D."/>
            <person name="Malone G."/>
            <person name="Dellagostin O."/>
            <person name="de Oliveira A.C."/>
            <person name="Bevan M."/>
            <person name="Bancroft I."/>
            <person name="Minx P."/>
            <person name="Cordum H."/>
            <person name="Wilson R."/>
            <person name="Cheng Z."/>
            <person name="Jin W."/>
            <person name="Jiang J."/>
            <person name="Leong S.A."/>
            <person name="Iwama H."/>
            <person name="Gojobori T."/>
            <person name="Itoh T."/>
            <person name="Niimura Y."/>
            <person name="Fujii Y."/>
            <person name="Habara T."/>
            <person name="Sakai H."/>
            <person name="Sato Y."/>
            <person name="Wilson G."/>
            <person name="Kumar K."/>
            <person name="McCouch S."/>
            <person name="Juretic N."/>
            <person name="Hoen D."/>
            <person name="Wright S."/>
            <person name="Bruskiewich R."/>
            <person name="Bureau T."/>
            <person name="Miyao A."/>
            <person name="Hirochika H."/>
            <person name="Nishikawa T."/>
            <person name="Kadowaki K."/>
            <person name="Sugiura M."/>
            <person name="Burr B."/>
            <person name="Sasaki T."/>
        </authorList>
    </citation>
    <scope>NUCLEOTIDE SEQUENCE [LARGE SCALE GENOMIC DNA]</scope>
    <source>
        <strain evidence="3">cv. Nipponbare</strain>
    </source>
</reference>
<feature type="region of interest" description="Disordered" evidence="1">
    <location>
        <begin position="121"/>
        <end position="150"/>
    </location>
</feature>
<sequence>MAIRPARHGLAQALARHFMPTGYTSGPGTAHHPGTTLLLGRPGQITGPWAIWSSTVEGNESGWGGNARRRPASRGGAKVCDNVRDYTSDDGEAVEPVVVAASVATDGGEAVSGGAGAVAGRAGATGAELAQRAGERTEKKLGGGRRSGLS</sequence>
<reference evidence="3" key="2">
    <citation type="journal article" date="2008" name="Nucleic Acids Res.">
        <title>The rice annotation project database (RAP-DB): 2008 update.</title>
        <authorList>
            <consortium name="The rice annotation project (RAP)"/>
        </authorList>
    </citation>
    <scope>GENOME REANNOTATION</scope>
    <source>
        <strain evidence="3">cv. Nipponbare</strain>
    </source>
</reference>
<feature type="region of interest" description="Disordered" evidence="1">
    <location>
        <begin position="57"/>
        <end position="76"/>
    </location>
</feature>
<name>Q9FWL3_ORYSJ</name>
<protein>
    <submittedName>
        <fullName evidence="2">Uncharacterized protein</fullName>
    </submittedName>
</protein>